<sequence length="353" mass="41219">MGGSSSTMKSPEKVFEKELKNIESIINKIITKNDKFVDPSYNFMNDSICNEYTMVVEDKLNKHLKIHLHELASNIYFVPKKTNEVTLKNQNITKKELCSIITSHYTRTLKILSMIREMYDIENGGDYSLPGILFRNIDNVDGMFQVSYCGMNQEPLDGGERVDFSKLKGLKRFVDELLTEEEARTFLNHLKQLFGNMNKRKISELICKDTLLSLETYQMIYEGIPIDMRCQSGGGVKSEHFMFFVAKDKPIISYELCYDKQKMMIPYDKTIKSLFQKFKNDYLMNLNGVTSIIHKLISFDKSSKSYKLNDLSHDQLIAIELELKRNVMVFYIQGMVNYYKIFNYIKNNKHLKQ</sequence>
<dbReference type="EMBL" id="MN739486">
    <property type="protein sequence ID" value="QHT07778.1"/>
    <property type="molecule type" value="Genomic_DNA"/>
</dbReference>
<name>A0A6C0CTA6_9ZZZZ</name>
<protein>
    <submittedName>
        <fullName evidence="1">Uncharacterized protein</fullName>
    </submittedName>
</protein>
<proteinExistence type="predicted"/>
<reference evidence="1" key="1">
    <citation type="journal article" date="2020" name="Nature">
        <title>Giant virus diversity and host interactions through global metagenomics.</title>
        <authorList>
            <person name="Schulz F."/>
            <person name="Roux S."/>
            <person name="Paez-Espino D."/>
            <person name="Jungbluth S."/>
            <person name="Walsh D.A."/>
            <person name="Denef V.J."/>
            <person name="McMahon K.D."/>
            <person name="Konstantinidis K.T."/>
            <person name="Eloe-Fadrosh E.A."/>
            <person name="Kyrpides N.C."/>
            <person name="Woyke T."/>
        </authorList>
    </citation>
    <scope>NUCLEOTIDE SEQUENCE</scope>
    <source>
        <strain evidence="1">GVMAG-M-3300021964-36</strain>
    </source>
</reference>
<accession>A0A6C0CTA6</accession>
<dbReference type="AlphaFoldDB" id="A0A6C0CTA6"/>
<organism evidence="1">
    <name type="scientific">viral metagenome</name>
    <dbReference type="NCBI Taxonomy" id="1070528"/>
    <lineage>
        <taxon>unclassified sequences</taxon>
        <taxon>metagenomes</taxon>
        <taxon>organismal metagenomes</taxon>
    </lineage>
</organism>
<evidence type="ECO:0000313" key="1">
    <source>
        <dbReference type="EMBL" id="QHT07778.1"/>
    </source>
</evidence>